<dbReference type="EMBL" id="LXQA010244515">
    <property type="protein sequence ID" value="MCI37426.1"/>
    <property type="molecule type" value="Genomic_DNA"/>
</dbReference>
<evidence type="ECO:0000313" key="1">
    <source>
        <dbReference type="EMBL" id="MCI37426.1"/>
    </source>
</evidence>
<sequence>QSRVRVALVSRIVVGSSEFFVRLDVEVSVELGKRIYLTKCVAVGSISPVGGKEGWTWEQMRTASDSWKSVGCCHSEVLSIDEWTQYGERITCKDLFRGTF</sequence>
<reference evidence="1 2" key="1">
    <citation type="journal article" date="2018" name="Front. Plant Sci.">
        <title>Red Clover (Trifolium pratense) and Zigzag Clover (T. medium) - A Picture of Genomic Similarities and Differences.</title>
        <authorList>
            <person name="Dluhosova J."/>
            <person name="Istvanek J."/>
            <person name="Nedelnik J."/>
            <person name="Repkova J."/>
        </authorList>
    </citation>
    <scope>NUCLEOTIDE SEQUENCE [LARGE SCALE GENOMIC DNA]</scope>
    <source>
        <strain evidence="2">cv. 10/8</strain>
        <tissue evidence="1">Leaf</tissue>
    </source>
</reference>
<proteinExistence type="predicted"/>
<dbReference type="Proteomes" id="UP000265520">
    <property type="component" value="Unassembled WGS sequence"/>
</dbReference>
<feature type="non-terminal residue" evidence="1">
    <location>
        <position position="1"/>
    </location>
</feature>
<keyword evidence="2" id="KW-1185">Reference proteome</keyword>
<evidence type="ECO:0000313" key="2">
    <source>
        <dbReference type="Proteomes" id="UP000265520"/>
    </source>
</evidence>
<name>A0A392RPE9_9FABA</name>
<comment type="caution">
    <text evidence="1">The sequence shown here is derived from an EMBL/GenBank/DDBJ whole genome shotgun (WGS) entry which is preliminary data.</text>
</comment>
<organism evidence="1 2">
    <name type="scientific">Trifolium medium</name>
    <dbReference type="NCBI Taxonomy" id="97028"/>
    <lineage>
        <taxon>Eukaryota</taxon>
        <taxon>Viridiplantae</taxon>
        <taxon>Streptophyta</taxon>
        <taxon>Embryophyta</taxon>
        <taxon>Tracheophyta</taxon>
        <taxon>Spermatophyta</taxon>
        <taxon>Magnoliopsida</taxon>
        <taxon>eudicotyledons</taxon>
        <taxon>Gunneridae</taxon>
        <taxon>Pentapetalae</taxon>
        <taxon>rosids</taxon>
        <taxon>fabids</taxon>
        <taxon>Fabales</taxon>
        <taxon>Fabaceae</taxon>
        <taxon>Papilionoideae</taxon>
        <taxon>50 kb inversion clade</taxon>
        <taxon>NPAAA clade</taxon>
        <taxon>Hologalegina</taxon>
        <taxon>IRL clade</taxon>
        <taxon>Trifolieae</taxon>
        <taxon>Trifolium</taxon>
    </lineage>
</organism>
<accession>A0A392RPE9</accession>
<protein>
    <submittedName>
        <fullName evidence="1">Uncharacterized protein</fullName>
    </submittedName>
</protein>
<dbReference type="AlphaFoldDB" id="A0A392RPE9"/>